<gene>
    <name evidence="3" type="ORF">APR41_12070</name>
</gene>
<dbReference type="PANTHER" id="PTHR43174:SF1">
    <property type="entry name" value="UDP-N-ACETYLGLUCOSAMINE 2-EPIMERASE"/>
    <property type="match status" value="1"/>
</dbReference>
<dbReference type="PANTHER" id="PTHR43174">
    <property type="entry name" value="UDP-N-ACETYLGLUCOSAMINE 2-EPIMERASE"/>
    <property type="match status" value="1"/>
</dbReference>
<evidence type="ECO:0000256" key="1">
    <source>
        <dbReference type="RuleBase" id="RU003513"/>
    </source>
</evidence>
<dbReference type="Gene3D" id="3.40.50.2000">
    <property type="entry name" value="Glycogen Phosphorylase B"/>
    <property type="match status" value="2"/>
</dbReference>
<dbReference type="STRING" id="447422.SAMN05660903_02461"/>
<keyword evidence="4" id="KW-1185">Reference proteome</keyword>
<dbReference type="RefSeq" id="WP_079713503.1">
    <property type="nucleotide sequence ID" value="NZ_FUZC01000009.1"/>
</dbReference>
<protein>
    <submittedName>
        <fullName evidence="3">UDP-N-acetylglucosamine 2-epimerase</fullName>
    </submittedName>
</protein>
<dbReference type="AlphaFoldDB" id="A0A2N0U2C3"/>
<dbReference type="NCBIfam" id="TIGR00236">
    <property type="entry name" value="wecB"/>
    <property type="match status" value="1"/>
</dbReference>
<dbReference type="Pfam" id="PF02350">
    <property type="entry name" value="Epimerase_2"/>
    <property type="match status" value="1"/>
</dbReference>
<dbReference type="OrthoDB" id="9803238at2"/>
<comment type="caution">
    <text evidence="3">The sequence shown here is derived from an EMBL/GenBank/DDBJ whole genome shotgun (WGS) entry which is preliminary data.</text>
</comment>
<reference evidence="3 4" key="1">
    <citation type="submission" date="2015-10" db="EMBL/GenBank/DDBJ databases">
        <title>Draft genome sequence of Salegentibacter salinarum KCTC 12975.</title>
        <authorList>
            <person name="Lin W."/>
            <person name="Zheng Q."/>
        </authorList>
    </citation>
    <scope>NUCLEOTIDE SEQUENCE [LARGE SCALE GENOMIC DNA]</scope>
    <source>
        <strain evidence="3 4">KCTC 12975</strain>
    </source>
</reference>
<dbReference type="Proteomes" id="UP000232673">
    <property type="component" value="Unassembled WGS sequence"/>
</dbReference>
<accession>A0A2N0U2C3</accession>
<feature type="domain" description="UDP-N-acetylglucosamine 2-epimerase" evidence="2">
    <location>
        <begin position="29"/>
        <end position="355"/>
    </location>
</feature>
<dbReference type="SUPFAM" id="SSF53756">
    <property type="entry name" value="UDP-Glycosyltransferase/glycogen phosphorylase"/>
    <property type="match status" value="1"/>
</dbReference>
<evidence type="ECO:0000313" key="4">
    <source>
        <dbReference type="Proteomes" id="UP000232673"/>
    </source>
</evidence>
<proteinExistence type="inferred from homology"/>
<dbReference type="CDD" id="cd03786">
    <property type="entry name" value="GTB_UDP-GlcNAc_2-Epimerase"/>
    <property type="match status" value="1"/>
</dbReference>
<dbReference type="InterPro" id="IPR003331">
    <property type="entry name" value="UDP_GlcNAc_Epimerase_2_dom"/>
</dbReference>
<dbReference type="InterPro" id="IPR029767">
    <property type="entry name" value="WecB-like"/>
</dbReference>
<sequence>MQLDLIAGTRPNFVKIAAIIYAIENYGQNINYRFIHTGQHYDDSLSENIFKDLELPSPHFNLGVGSGSQARQSAAIMLAYEKLLLEEKPDLCMVVGDVTSSMVCAITAKKLNIKIAHVEAGLRSYDWTMPEEVNRVLIDSIADYFFTTTPEASKTLLDAGKDKDHVYFVGNTMIDTLLRFQSKFKAPNIWKEVNLKPQQYLLLTLHRPGNVDEEKQLEITINSILKNSRNLPVIFPVHPRTVVIMKDLSFEADNFYLTNPLGYLEFNYLVQNAKAVLTDSGGITEETTVLSVPCLTLRENTERPETIKLGTNELIGTNPENIAQALHKLFKDNWKQGNIPEYWDGKTGERIIKSLITI</sequence>
<name>A0A2N0U2C3_9FLAO</name>
<keyword evidence="1" id="KW-0413">Isomerase</keyword>
<organism evidence="3 4">
    <name type="scientific">Salegentibacter salinarum</name>
    <dbReference type="NCBI Taxonomy" id="447422"/>
    <lineage>
        <taxon>Bacteria</taxon>
        <taxon>Pseudomonadati</taxon>
        <taxon>Bacteroidota</taxon>
        <taxon>Flavobacteriia</taxon>
        <taxon>Flavobacteriales</taxon>
        <taxon>Flavobacteriaceae</taxon>
        <taxon>Salegentibacter</taxon>
    </lineage>
</organism>
<dbReference type="GO" id="GO:0016853">
    <property type="term" value="F:isomerase activity"/>
    <property type="evidence" value="ECO:0007669"/>
    <property type="project" value="UniProtKB-KW"/>
</dbReference>
<evidence type="ECO:0000313" key="3">
    <source>
        <dbReference type="EMBL" id="PKD21145.1"/>
    </source>
</evidence>
<evidence type="ECO:0000259" key="2">
    <source>
        <dbReference type="Pfam" id="PF02350"/>
    </source>
</evidence>
<comment type="similarity">
    <text evidence="1">Belongs to the UDP-N-acetylglucosamine 2-epimerase family.</text>
</comment>
<dbReference type="EMBL" id="LKTS01000002">
    <property type="protein sequence ID" value="PKD21145.1"/>
    <property type="molecule type" value="Genomic_DNA"/>
</dbReference>